<dbReference type="InterPro" id="IPR016188">
    <property type="entry name" value="PurM-like_N"/>
</dbReference>
<evidence type="ECO:0000259" key="1">
    <source>
        <dbReference type="PROSITE" id="PS51186"/>
    </source>
</evidence>
<dbReference type="Proteomes" id="UP001597280">
    <property type="component" value="Unassembled WGS sequence"/>
</dbReference>
<proteinExistence type="predicted"/>
<dbReference type="Gene3D" id="3.90.650.10">
    <property type="entry name" value="PurM-like C-terminal domain"/>
    <property type="match status" value="1"/>
</dbReference>
<protein>
    <submittedName>
        <fullName evidence="2">MSMEG_0567/sll0787 family protein</fullName>
    </submittedName>
</protein>
<dbReference type="EMBL" id="JBHUFL010000002">
    <property type="protein sequence ID" value="MFD1834748.1"/>
    <property type="molecule type" value="Genomic_DNA"/>
</dbReference>
<dbReference type="PANTHER" id="PTHR30270:SF0">
    <property type="entry name" value="THIAMINE-MONOPHOSPHATE KINASE"/>
    <property type="match status" value="1"/>
</dbReference>
<name>A0ABW4PVA7_9MICO</name>
<dbReference type="InterPro" id="IPR036676">
    <property type="entry name" value="PurM-like_C_sf"/>
</dbReference>
<dbReference type="SUPFAM" id="SSF55729">
    <property type="entry name" value="Acyl-CoA N-acyltransferases (Nat)"/>
    <property type="match status" value="1"/>
</dbReference>
<dbReference type="InterPro" id="IPR016181">
    <property type="entry name" value="Acyl_CoA_acyltransferase"/>
</dbReference>
<dbReference type="Gene3D" id="3.30.1330.10">
    <property type="entry name" value="PurM-like, N-terminal domain"/>
    <property type="match status" value="1"/>
</dbReference>
<sequence length="460" mass="47541">MIADPAQRAEYLRIRREVFVREQGIFTADDRDRIDEDTRTVVLVALGPEGEVLGGVRVAPVPEGRDIGWWNGSRLAVRRGARRAGGIGSALVREACSTIAGLGVLRFDATVQLGAAVLFDHLGWQRVGTTTVQGVPHLLMQWPIDRVQRLVTGTKSALGGVLEPLGRAVPAGAASGPGAAVPPRPQLGGQGFVGDDAAPVPGTDLVAACDAILPAMVDRDPEWAGWCGVLVNVHDVAAMGAEPVGLLDAIGARTVREARRVAEGIAEASRAWAVPVLGGHTQFGVDPSLSVTAIGRAARPVPGGGGRPGHDLHLTADLHGAWRPGYEGRQWDSSSTRTPEALQDLAGTVRRARPAAAKDVSMGGIIGTAGMLAEASGTGAVLDVAAVPAPGAAAHGDWLTCFPGFGMLTADPRGENRMSSRFATTARVGTLDDGPGVRLRWPDGVETTALDAAVTGLGTA</sequence>
<gene>
    <name evidence="2" type="ORF">ACFSDA_06620</name>
</gene>
<dbReference type="SUPFAM" id="SSF55326">
    <property type="entry name" value="PurM N-terminal domain-like"/>
    <property type="match status" value="1"/>
</dbReference>
<dbReference type="InterPro" id="IPR023911">
    <property type="entry name" value="MSMEG_0567/sll0787_C"/>
</dbReference>
<evidence type="ECO:0000313" key="3">
    <source>
        <dbReference type="Proteomes" id="UP001597280"/>
    </source>
</evidence>
<reference evidence="3" key="1">
    <citation type="journal article" date="2019" name="Int. J. Syst. Evol. Microbiol.">
        <title>The Global Catalogue of Microorganisms (GCM) 10K type strain sequencing project: providing services to taxonomists for standard genome sequencing and annotation.</title>
        <authorList>
            <consortium name="The Broad Institute Genomics Platform"/>
            <consortium name="The Broad Institute Genome Sequencing Center for Infectious Disease"/>
            <person name="Wu L."/>
            <person name="Ma J."/>
        </authorList>
    </citation>
    <scope>NUCLEOTIDE SEQUENCE [LARGE SCALE GENOMIC DNA]</scope>
    <source>
        <strain evidence="3">JCM 11650</strain>
    </source>
</reference>
<organism evidence="2 3">
    <name type="scientific">Brachybacterium rhamnosum</name>
    <dbReference type="NCBI Taxonomy" id="173361"/>
    <lineage>
        <taxon>Bacteria</taxon>
        <taxon>Bacillati</taxon>
        <taxon>Actinomycetota</taxon>
        <taxon>Actinomycetes</taxon>
        <taxon>Micrococcales</taxon>
        <taxon>Dermabacteraceae</taxon>
        <taxon>Brachybacterium</taxon>
    </lineage>
</organism>
<dbReference type="InterPro" id="IPR024035">
    <property type="entry name" value="MSMEG_0567_GNAT"/>
</dbReference>
<dbReference type="InterPro" id="IPR010918">
    <property type="entry name" value="PurM-like_C_dom"/>
</dbReference>
<dbReference type="Pfam" id="PF02769">
    <property type="entry name" value="AIRS_C"/>
    <property type="match status" value="1"/>
</dbReference>
<evidence type="ECO:0000313" key="2">
    <source>
        <dbReference type="EMBL" id="MFD1834748.1"/>
    </source>
</evidence>
<dbReference type="SUPFAM" id="SSF56042">
    <property type="entry name" value="PurM C-terminal domain-like"/>
    <property type="match status" value="1"/>
</dbReference>
<feature type="domain" description="N-acetyltransferase" evidence="1">
    <location>
        <begin position="1"/>
        <end position="145"/>
    </location>
</feature>
<dbReference type="InterPro" id="IPR036921">
    <property type="entry name" value="PurM-like_N_sf"/>
</dbReference>
<keyword evidence="3" id="KW-1185">Reference proteome</keyword>
<dbReference type="RefSeq" id="WP_343903972.1">
    <property type="nucleotide sequence ID" value="NZ_BAAAIS010000002.1"/>
</dbReference>
<accession>A0ABW4PVA7</accession>
<dbReference type="Gene3D" id="3.40.630.30">
    <property type="match status" value="1"/>
</dbReference>
<dbReference type="InterPro" id="IPR000182">
    <property type="entry name" value="GNAT_dom"/>
</dbReference>
<dbReference type="NCBIfam" id="TIGR04045">
    <property type="entry name" value="MSMEG_0567_GNAT"/>
    <property type="match status" value="1"/>
</dbReference>
<dbReference type="PROSITE" id="PS51186">
    <property type="entry name" value="GNAT"/>
    <property type="match status" value="1"/>
</dbReference>
<dbReference type="NCBIfam" id="TIGR04050">
    <property type="entry name" value="MSMEG_0567_Cter"/>
    <property type="match status" value="1"/>
</dbReference>
<dbReference type="Pfam" id="PF00586">
    <property type="entry name" value="AIRS"/>
    <property type="match status" value="1"/>
</dbReference>
<dbReference type="PANTHER" id="PTHR30270">
    <property type="entry name" value="THIAMINE-MONOPHOSPHATE KINASE"/>
    <property type="match status" value="1"/>
</dbReference>
<dbReference type="InterPro" id="IPR006283">
    <property type="entry name" value="ThiL-like"/>
</dbReference>
<comment type="caution">
    <text evidence="2">The sequence shown here is derived from an EMBL/GenBank/DDBJ whole genome shotgun (WGS) entry which is preliminary data.</text>
</comment>